<name>A0A401Z8C9_9CHLR</name>
<organism evidence="1 2">
    <name type="scientific">Dictyobacter aurantiacus</name>
    <dbReference type="NCBI Taxonomy" id="1936993"/>
    <lineage>
        <taxon>Bacteria</taxon>
        <taxon>Bacillati</taxon>
        <taxon>Chloroflexota</taxon>
        <taxon>Ktedonobacteria</taxon>
        <taxon>Ktedonobacterales</taxon>
        <taxon>Dictyobacteraceae</taxon>
        <taxon>Dictyobacter</taxon>
    </lineage>
</organism>
<gene>
    <name evidence="1" type="ORF">KDAU_04220</name>
</gene>
<dbReference type="Proteomes" id="UP000287224">
    <property type="component" value="Unassembled WGS sequence"/>
</dbReference>
<evidence type="ECO:0008006" key="3">
    <source>
        <dbReference type="Google" id="ProtNLM"/>
    </source>
</evidence>
<dbReference type="AlphaFoldDB" id="A0A401Z8C9"/>
<dbReference type="EMBL" id="BIFQ01000001">
    <property type="protein sequence ID" value="GCE03093.1"/>
    <property type="molecule type" value="Genomic_DNA"/>
</dbReference>
<sequence>MNLIEQVKDALVQPRPQERASKLEQLSDNFEYAQDLKEEEIVESVTQLLVVALQEKDPEAKESFFHAMNAAVVHHQKEKIGERVDWDILVAALPGLEKPYLDYAFNMLSLSRRERYLSVLSSYTRSEDAEISELARDAMDDLQYTLAHPSASQGEEPSVPDQ</sequence>
<evidence type="ECO:0000313" key="1">
    <source>
        <dbReference type="EMBL" id="GCE03093.1"/>
    </source>
</evidence>
<protein>
    <recommendedName>
        <fullName evidence="3">Immunity protein 30 domain-containing protein</fullName>
    </recommendedName>
</protein>
<comment type="caution">
    <text evidence="1">The sequence shown here is derived from an EMBL/GenBank/DDBJ whole genome shotgun (WGS) entry which is preliminary data.</text>
</comment>
<proteinExistence type="predicted"/>
<evidence type="ECO:0000313" key="2">
    <source>
        <dbReference type="Proteomes" id="UP000287224"/>
    </source>
</evidence>
<keyword evidence="2" id="KW-1185">Reference proteome</keyword>
<dbReference type="RefSeq" id="WP_126594402.1">
    <property type="nucleotide sequence ID" value="NZ_BIFQ01000001.1"/>
</dbReference>
<reference evidence="2" key="1">
    <citation type="submission" date="2018-12" db="EMBL/GenBank/DDBJ databases">
        <title>Tengunoibacter tsumagoiensis gen. nov., sp. nov., Dictyobacter kobayashii sp. nov., D. alpinus sp. nov., and D. joshuensis sp. nov. and description of Dictyobacteraceae fam. nov. within the order Ktedonobacterales isolated from Tengu-no-mugimeshi.</title>
        <authorList>
            <person name="Wang C.M."/>
            <person name="Zheng Y."/>
            <person name="Sakai Y."/>
            <person name="Toyoda A."/>
            <person name="Minakuchi Y."/>
            <person name="Abe K."/>
            <person name="Yokota A."/>
            <person name="Yabe S."/>
        </authorList>
    </citation>
    <scope>NUCLEOTIDE SEQUENCE [LARGE SCALE GENOMIC DNA]</scope>
    <source>
        <strain evidence="2">S-27</strain>
    </source>
</reference>
<accession>A0A401Z8C9</accession>